<dbReference type="InterPro" id="IPR003018">
    <property type="entry name" value="GAF"/>
</dbReference>
<dbReference type="GO" id="GO:0009881">
    <property type="term" value="F:photoreceptor activity"/>
    <property type="evidence" value="ECO:0007669"/>
    <property type="project" value="UniProtKB-KW"/>
</dbReference>
<dbReference type="SUPFAM" id="SSF55781">
    <property type="entry name" value="GAF domain-like"/>
    <property type="match status" value="2"/>
</dbReference>
<evidence type="ECO:0000256" key="6">
    <source>
        <dbReference type="ARBA" id="ARBA00022606"/>
    </source>
</evidence>
<dbReference type="AlphaFoldDB" id="A0A088B319"/>
<dbReference type="GO" id="GO:0005524">
    <property type="term" value="F:ATP binding"/>
    <property type="evidence" value="ECO:0007669"/>
    <property type="project" value="UniProtKB-KW"/>
</dbReference>
<keyword evidence="13" id="KW-0067">ATP-binding</keyword>
<evidence type="ECO:0000256" key="11">
    <source>
        <dbReference type="ARBA" id="ARBA00022741"/>
    </source>
</evidence>
<dbReference type="InterPro" id="IPR000014">
    <property type="entry name" value="PAS"/>
</dbReference>
<dbReference type="CDD" id="cd00130">
    <property type="entry name" value="PAS"/>
    <property type="match status" value="1"/>
</dbReference>
<evidence type="ECO:0000256" key="2">
    <source>
        <dbReference type="ARBA" id="ARBA00012438"/>
    </source>
</evidence>
<dbReference type="InterPro" id="IPR001610">
    <property type="entry name" value="PAC"/>
</dbReference>
<organism evidence="19">
    <name type="scientific">Methylobacterium oryzae CBMB20</name>
    <dbReference type="NCBI Taxonomy" id="693986"/>
    <lineage>
        <taxon>Bacteria</taxon>
        <taxon>Pseudomonadati</taxon>
        <taxon>Pseudomonadota</taxon>
        <taxon>Alphaproteobacteria</taxon>
        <taxon>Hyphomicrobiales</taxon>
        <taxon>Methylobacteriaceae</taxon>
        <taxon>Methylobacterium</taxon>
    </lineage>
</organism>
<accession>A0A088B319</accession>
<keyword evidence="9" id="KW-0808">Transferase</keyword>
<dbReference type="PANTHER" id="PTHR41523">
    <property type="entry name" value="TWO-COMPONENT SYSTEM SENSOR PROTEIN"/>
    <property type="match status" value="1"/>
</dbReference>
<evidence type="ECO:0000256" key="10">
    <source>
        <dbReference type="ARBA" id="ARBA00022737"/>
    </source>
</evidence>
<evidence type="ECO:0000256" key="7">
    <source>
        <dbReference type="ARBA" id="ARBA00022630"/>
    </source>
</evidence>
<keyword evidence="16" id="KW-0675">Receptor</keyword>
<dbReference type="SMART" id="SM00091">
    <property type="entry name" value="PAS"/>
    <property type="match status" value="4"/>
</dbReference>
<evidence type="ECO:0000256" key="12">
    <source>
        <dbReference type="ARBA" id="ARBA00022777"/>
    </source>
</evidence>
<name>A0A088B319_9HYPH</name>
<keyword evidence="5" id="KW-0597">Phosphoprotein</keyword>
<dbReference type="Gene3D" id="3.30.565.10">
    <property type="entry name" value="Histidine kinase-like ATPase, C-terminal domain"/>
    <property type="match status" value="1"/>
</dbReference>
<evidence type="ECO:0000313" key="19">
    <source>
        <dbReference type="EMBL" id="AGO88331.1"/>
    </source>
</evidence>
<dbReference type="SMART" id="SM00911">
    <property type="entry name" value="HWE_HK"/>
    <property type="match status" value="1"/>
</dbReference>
<feature type="domain" description="PAC" evidence="18">
    <location>
        <begin position="425"/>
        <end position="478"/>
    </location>
</feature>
<dbReference type="PANTHER" id="PTHR41523:SF7">
    <property type="entry name" value="HISTIDINE KINASE"/>
    <property type="match status" value="1"/>
</dbReference>
<keyword evidence="6" id="KW-0716">Sensory transduction</keyword>
<dbReference type="InterPro" id="IPR000700">
    <property type="entry name" value="PAS-assoc_C"/>
</dbReference>
<evidence type="ECO:0000256" key="16">
    <source>
        <dbReference type="ARBA" id="ARBA00023170"/>
    </source>
</evidence>
<dbReference type="EC" id="2.7.13.3" evidence="2"/>
<reference evidence="19" key="1">
    <citation type="journal article" date="2014" name="PLoS ONE">
        <title>Genome Information of Methylobacterium oryzae, a Plant-Probiotic Methylotroph in the Phyllosphere.</title>
        <authorList>
            <person name="Kwak M.J."/>
            <person name="Jeong H."/>
            <person name="Madhaiyan M."/>
            <person name="Lee Y."/>
            <person name="Sa T.M."/>
            <person name="Oh T.K."/>
            <person name="Kim J.F."/>
        </authorList>
    </citation>
    <scope>NUCLEOTIDE SEQUENCE</scope>
    <source>
        <strain evidence="19">CBMB20</strain>
        <plasmid evidence="19">pMOC1</plasmid>
    </source>
</reference>
<keyword evidence="12 19" id="KW-0418">Kinase</keyword>
<dbReference type="SUPFAM" id="SSF55785">
    <property type="entry name" value="PYP-like sensor domain (PAS domain)"/>
    <property type="match status" value="4"/>
</dbReference>
<evidence type="ECO:0000259" key="18">
    <source>
        <dbReference type="PROSITE" id="PS50113"/>
    </source>
</evidence>
<proteinExistence type="predicted"/>
<keyword evidence="10" id="KW-0677">Repeat</keyword>
<sequence>MTGTAPLPHETLDRERLDALASYEILDTPAEPGFDDVVDLARLVCGTSVALVSLVAGDRQWFKARVGFEPCQTPLDQSVCAHALAQSDVLVIPDLTRDERTRDNRLVTEAPFLRFYAGAPLETPDGERLGTLCVIDHAPRPEGLTPDQSSALRKLAGQVMAQLELRRALRSRDAAIDEQRLTILRHDALAEAQAAVSLAGGDLDAILDAVLAGAIKAVPRAEGGAIETREGEELVYRTVRGCLAGHEGLRLPLRGSLSGHCLLTGEAVSCPDALLDGRVKRDLVAPLGMRSAMYVPVSRGGTAIGVLKLQSGATDAFSDGDLEAVRLFAGTVAAGFAEAGEVDAWRSVRASRDRYEAVFNSAIDYAIIVMGLDGRVDDWNEGATRILGWSPAEMVERPADVFFTPEDRANGIAAKEMRAALEHGRGIDERWHLRKDGTRFWANGEMMALRDEAGEAIGFLKILRDRTEQRNAAARLQDSEAFLRSVLDSSADCIKVLDLDARIGFMNAGGQRVMEVDDFDGVAGMDWTAFWDEAGKAEARAAVDAASAGGVGRFTGPACTMKGTPKWWDVQVTPIRDVDGAVARLLAVSRDVTANRQAEQALVASETRYRDLYDSIDAGFCVIEVKLDPAERPLDYRFIEVNPSFERQSGLRDVHGKWMRDLAGGHEAHWFEIYDRIARGGVPERFELVASALGNRWFDVYAYPFGEPGSRQVAVLFNDITARKRTEDALRASEASQRSILETVPVGILLAEAPTGQIVGGNARIEEILGHPVLRVRDVAAYGEWTSFHADGEPVRPEEYPLARVITGDVERSQLQVRYRRPDGTDVWIDIAAAAIRGADGALTGAVAAVSDIDARRRAEEQRDLLNHELSHRMKNLLAMVQAIAANTLRGATDVDAAKEVLADRLITLGKAHDLLLGGAAEHAAIEPVVRGGVGLQDDGSGRIVYRGPAVEIGGRAALALALMTHELATNAAKYGALSTPDGRVDVEWSLAGEDADPVLAISWCERDGPPVVPPSRKGFGSRLIERGLVSAVDGRIALTYPPEGVRCVVEAPLRNFQDVH</sequence>
<keyword evidence="4" id="KW-0600">Photoreceptor protein</keyword>
<keyword evidence="8" id="KW-0288">FMN</keyword>
<feature type="domain" description="PAC" evidence="18">
    <location>
        <begin position="813"/>
        <end position="865"/>
    </location>
</feature>
<evidence type="ECO:0000256" key="8">
    <source>
        <dbReference type="ARBA" id="ARBA00022643"/>
    </source>
</evidence>
<keyword evidence="11" id="KW-0547">Nucleotide-binding</keyword>
<keyword evidence="7" id="KW-0285">Flavoprotein</keyword>
<dbReference type="Pfam" id="PF13185">
    <property type="entry name" value="GAF_2"/>
    <property type="match status" value="1"/>
</dbReference>
<dbReference type="GO" id="GO:0004673">
    <property type="term" value="F:protein histidine kinase activity"/>
    <property type="evidence" value="ECO:0007669"/>
    <property type="project" value="UniProtKB-EC"/>
</dbReference>
<evidence type="ECO:0000256" key="13">
    <source>
        <dbReference type="ARBA" id="ARBA00022840"/>
    </source>
</evidence>
<dbReference type="NCBIfam" id="TIGR00229">
    <property type="entry name" value="sensory_box"/>
    <property type="match status" value="3"/>
</dbReference>
<dbReference type="InterPro" id="IPR035965">
    <property type="entry name" value="PAS-like_dom_sf"/>
</dbReference>
<evidence type="ECO:0000256" key="5">
    <source>
        <dbReference type="ARBA" id="ARBA00022553"/>
    </source>
</evidence>
<feature type="domain" description="PAS" evidence="17">
    <location>
        <begin position="351"/>
        <end position="424"/>
    </location>
</feature>
<dbReference type="InterPro" id="IPR029016">
    <property type="entry name" value="GAF-like_dom_sf"/>
</dbReference>
<evidence type="ECO:0000256" key="9">
    <source>
        <dbReference type="ARBA" id="ARBA00022679"/>
    </source>
</evidence>
<dbReference type="InterPro" id="IPR013656">
    <property type="entry name" value="PAS_4"/>
</dbReference>
<dbReference type="Pfam" id="PF13188">
    <property type="entry name" value="PAS_8"/>
    <property type="match status" value="1"/>
</dbReference>
<dbReference type="RefSeq" id="WP_172685399.1">
    <property type="nucleotide sequence ID" value="NZ_JX627580.1"/>
</dbReference>
<evidence type="ECO:0000256" key="4">
    <source>
        <dbReference type="ARBA" id="ARBA00022543"/>
    </source>
</evidence>
<dbReference type="Pfam" id="PF01590">
    <property type="entry name" value="GAF"/>
    <property type="match status" value="1"/>
</dbReference>
<evidence type="ECO:0000259" key="17">
    <source>
        <dbReference type="PROSITE" id="PS50112"/>
    </source>
</evidence>
<gene>
    <name evidence="19" type="ORF">MOC_1p0093</name>
</gene>
<dbReference type="SMART" id="SM00086">
    <property type="entry name" value="PAC"/>
    <property type="match status" value="3"/>
</dbReference>
<dbReference type="PROSITE" id="PS50112">
    <property type="entry name" value="PAS"/>
    <property type="match status" value="1"/>
</dbReference>
<evidence type="ECO:0000256" key="3">
    <source>
        <dbReference type="ARBA" id="ARBA00021740"/>
    </source>
</evidence>
<dbReference type="Pfam" id="PF13426">
    <property type="entry name" value="PAS_9"/>
    <property type="match status" value="2"/>
</dbReference>
<evidence type="ECO:0000256" key="1">
    <source>
        <dbReference type="ARBA" id="ARBA00000085"/>
    </source>
</evidence>
<dbReference type="Gene3D" id="3.30.450.40">
    <property type="match status" value="2"/>
</dbReference>
<keyword evidence="15" id="KW-0843">Virulence</keyword>
<dbReference type="Gene3D" id="3.30.450.20">
    <property type="entry name" value="PAS domain"/>
    <property type="match status" value="4"/>
</dbReference>
<dbReference type="InterPro" id="IPR011102">
    <property type="entry name" value="Sig_transdc_His_kinase_HWE"/>
</dbReference>
<feature type="domain" description="PAC" evidence="18">
    <location>
        <begin position="552"/>
        <end position="604"/>
    </location>
</feature>
<keyword evidence="19" id="KW-0614">Plasmid</keyword>
<dbReference type="InterPro" id="IPR036890">
    <property type="entry name" value="HATPase_C_sf"/>
</dbReference>
<comment type="catalytic activity">
    <reaction evidence="1">
        <text>ATP + protein L-histidine = ADP + protein N-phospho-L-histidine.</text>
        <dbReference type="EC" id="2.7.13.3"/>
    </reaction>
</comment>
<evidence type="ECO:0000256" key="14">
    <source>
        <dbReference type="ARBA" id="ARBA00022991"/>
    </source>
</evidence>
<geneLocation type="plasmid" evidence="19">
    <name>pMOC1</name>
</geneLocation>
<evidence type="ECO:0000256" key="15">
    <source>
        <dbReference type="ARBA" id="ARBA00023026"/>
    </source>
</evidence>
<dbReference type="Pfam" id="PF07536">
    <property type="entry name" value="HWE_HK"/>
    <property type="match status" value="1"/>
</dbReference>
<protein>
    <recommendedName>
        <fullName evidence="3">Blue-light-activated histidine kinase</fullName>
        <ecNumber evidence="2">2.7.13.3</ecNumber>
    </recommendedName>
</protein>
<keyword evidence="14" id="KW-0157">Chromophore</keyword>
<dbReference type="PROSITE" id="PS50113">
    <property type="entry name" value="PAC"/>
    <property type="match status" value="3"/>
</dbReference>
<dbReference type="SMART" id="SM00065">
    <property type="entry name" value="GAF"/>
    <property type="match status" value="2"/>
</dbReference>
<dbReference type="EMBL" id="JX627580">
    <property type="protein sequence ID" value="AGO88331.1"/>
    <property type="molecule type" value="Genomic_DNA"/>
</dbReference>
<dbReference type="Pfam" id="PF08448">
    <property type="entry name" value="PAS_4"/>
    <property type="match status" value="1"/>
</dbReference>